<dbReference type="Proteomes" id="UP001227192">
    <property type="component" value="Unassembled WGS sequence"/>
</dbReference>
<keyword evidence="3" id="KW-1185">Reference proteome</keyword>
<name>A0AAI9T8C1_PENTH</name>
<organism evidence="2 3">
    <name type="scientific">Penicillium thymicola</name>
    <dbReference type="NCBI Taxonomy" id="293382"/>
    <lineage>
        <taxon>Eukaryota</taxon>
        <taxon>Fungi</taxon>
        <taxon>Dikarya</taxon>
        <taxon>Ascomycota</taxon>
        <taxon>Pezizomycotina</taxon>
        <taxon>Eurotiomycetes</taxon>
        <taxon>Eurotiomycetidae</taxon>
        <taxon>Eurotiales</taxon>
        <taxon>Aspergillaceae</taxon>
        <taxon>Penicillium</taxon>
    </lineage>
</organism>
<protein>
    <submittedName>
        <fullName evidence="2">Uncharacterized protein</fullName>
    </submittedName>
</protein>
<reference evidence="2" key="2">
    <citation type="journal article" date="2016" name="Fungal Biol.">
        <title>Ochratoxin A production by Penicillium thymicola.</title>
        <authorList>
            <person name="Nguyen H.D.T."/>
            <person name="McMullin D.R."/>
            <person name="Ponomareva E."/>
            <person name="Riley R."/>
            <person name="Pomraning K.R."/>
            <person name="Baker S.E."/>
            <person name="Seifert K.A."/>
        </authorList>
    </citation>
    <scope>NUCLEOTIDE SEQUENCE</scope>
    <source>
        <strain evidence="2">DAOM 180753</strain>
    </source>
</reference>
<feature type="region of interest" description="Disordered" evidence="1">
    <location>
        <begin position="1"/>
        <end position="38"/>
    </location>
</feature>
<accession>A0AAI9T8C1</accession>
<dbReference type="EMBL" id="LACB01000620">
    <property type="protein sequence ID" value="KAJ9482090.1"/>
    <property type="molecule type" value="Genomic_DNA"/>
</dbReference>
<reference evidence="2" key="1">
    <citation type="submission" date="2015-06" db="EMBL/GenBank/DDBJ databases">
        <authorList>
            <person name="Nguyen H."/>
        </authorList>
    </citation>
    <scope>NUCLEOTIDE SEQUENCE</scope>
    <source>
        <strain evidence="2">DAOM 180753</strain>
    </source>
</reference>
<feature type="compositionally biased region" description="Basic and acidic residues" evidence="1">
    <location>
        <begin position="14"/>
        <end position="30"/>
    </location>
</feature>
<evidence type="ECO:0000313" key="2">
    <source>
        <dbReference type="EMBL" id="KAJ9482090.1"/>
    </source>
</evidence>
<dbReference type="AlphaFoldDB" id="A0AAI9T8C1"/>
<comment type="caution">
    <text evidence="2">The sequence shown here is derived from an EMBL/GenBank/DDBJ whole genome shotgun (WGS) entry which is preliminary data.</text>
</comment>
<proteinExistence type="predicted"/>
<evidence type="ECO:0000256" key="1">
    <source>
        <dbReference type="SAM" id="MobiDB-lite"/>
    </source>
</evidence>
<gene>
    <name evidence="2" type="ORF">VN97_g11351</name>
</gene>
<sequence>MKDRNNAGRFVASKVDEEEREREERERETMGVDLSHMGPCASGIQAPNTFFVFNYQITDIDGLLAEFGGLS</sequence>
<evidence type="ECO:0000313" key="3">
    <source>
        <dbReference type="Proteomes" id="UP001227192"/>
    </source>
</evidence>